<dbReference type="EMBL" id="CAEFZW010000002">
    <property type="protein sequence ID" value="CAB4253047.1"/>
    <property type="molecule type" value="Genomic_DNA"/>
</dbReference>
<proteinExistence type="inferred from homology"/>
<dbReference type="Proteomes" id="UP000644660">
    <property type="component" value="Unassembled WGS sequence"/>
</dbReference>
<dbReference type="InterPro" id="IPR002347">
    <property type="entry name" value="SDR_fam"/>
</dbReference>
<keyword evidence="2" id="KW-0521">NADP</keyword>
<organism evidence="4 5">
    <name type="scientific">Maudiozyma barnettii</name>
    <dbReference type="NCBI Taxonomy" id="61262"/>
    <lineage>
        <taxon>Eukaryota</taxon>
        <taxon>Fungi</taxon>
        <taxon>Dikarya</taxon>
        <taxon>Ascomycota</taxon>
        <taxon>Saccharomycotina</taxon>
        <taxon>Saccharomycetes</taxon>
        <taxon>Saccharomycetales</taxon>
        <taxon>Saccharomycetaceae</taxon>
        <taxon>Maudiozyma</taxon>
    </lineage>
</organism>
<dbReference type="RefSeq" id="XP_041405085.1">
    <property type="nucleotide sequence ID" value="XM_041549151.1"/>
</dbReference>
<dbReference type="AlphaFoldDB" id="A0A8H2VD77"/>
<reference evidence="4 5" key="1">
    <citation type="submission" date="2020-05" db="EMBL/GenBank/DDBJ databases">
        <authorList>
            <person name="Casaregola S."/>
            <person name="Devillers H."/>
            <person name="Grondin C."/>
        </authorList>
    </citation>
    <scope>NUCLEOTIDE SEQUENCE [LARGE SCALE GENOMIC DNA]</scope>
    <source>
        <strain evidence="4 5">CLIB 1767</strain>
    </source>
</reference>
<evidence type="ECO:0000313" key="4">
    <source>
        <dbReference type="EMBL" id="CAB4253047.1"/>
    </source>
</evidence>
<dbReference type="Pfam" id="PF00106">
    <property type="entry name" value="adh_short"/>
    <property type="match status" value="1"/>
</dbReference>
<name>A0A8H2VD77_9SACH</name>
<gene>
    <name evidence="4" type="ORF">KABA2_02S10516</name>
</gene>
<dbReference type="GeneID" id="64856197"/>
<keyword evidence="3" id="KW-0560">Oxidoreductase</keyword>
<evidence type="ECO:0000256" key="1">
    <source>
        <dbReference type="ARBA" id="ARBA00006484"/>
    </source>
</evidence>
<sequence length="341" mass="37914">MNTLIAPAPGYSKITLVRELYYGFRPNKPSFTPADYPDLTGKTAIVTGCNTGIGKHSLELLYQKNCNVIGVVRNQAKGDQARDDIVNNNPESKGTITIVSGCDYLDLSKIPAVGAKIKEVLNDKPLNIIIHNAGLMAPDNEGTSFQGYEAMFQTNVLGPQLLQHFIDPLFLKHDDTSLKRIVWVTSASHLLAFNTYGINWEDPLFENCPTKDRPNQGILYGQSKAANIYQAKAWYEENKNICDEIGCVSVSCYPGNLKTDLQRGWGFSMTIIKYLFWDGVYGAYSELYGALSPTLKPKDSGAYIVPFGEIHDPREDIKLGLTNGVYSKLWDFVEGKISPYF</sequence>
<dbReference type="SUPFAM" id="SSF51735">
    <property type="entry name" value="NAD(P)-binding Rossmann-fold domains"/>
    <property type="match status" value="1"/>
</dbReference>
<dbReference type="Gene3D" id="3.40.50.720">
    <property type="entry name" value="NAD(P)-binding Rossmann-like Domain"/>
    <property type="match status" value="1"/>
</dbReference>
<dbReference type="PANTHER" id="PTHR24320:SF236">
    <property type="entry name" value="SHORT-CHAIN DEHYDROGENASE-RELATED"/>
    <property type="match status" value="1"/>
</dbReference>
<accession>A0A8H2VD77</accession>
<keyword evidence="5" id="KW-1185">Reference proteome</keyword>
<comment type="caution">
    <text evidence="4">The sequence shown here is derived from an EMBL/GenBank/DDBJ whole genome shotgun (WGS) entry which is preliminary data.</text>
</comment>
<evidence type="ECO:0000313" key="5">
    <source>
        <dbReference type="Proteomes" id="UP000644660"/>
    </source>
</evidence>
<dbReference type="OrthoDB" id="191139at2759"/>
<comment type="similarity">
    <text evidence="1">Belongs to the short-chain dehydrogenases/reductases (SDR) family.</text>
</comment>
<protein>
    <submittedName>
        <fullName evidence="4">Similar to Saccharomyces cerevisiae YOR246C Protein with similarity to oxidoreductases, found in lipid particles</fullName>
    </submittedName>
</protein>
<dbReference type="PANTHER" id="PTHR24320">
    <property type="entry name" value="RETINOL DEHYDROGENASE"/>
    <property type="match status" value="1"/>
</dbReference>
<dbReference type="GO" id="GO:0016491">
    <property type="term" value="F:oxidoreductase activity"/>
    <property type="evidence" value="ECO:0007669"/>
    <property type="project" value="UniProtKB-KW"/>
</dbReference>
<evidence type="ECO:0000256" key="2">
    <source>
        <dbReference type="ARBA" id="ARBA00022857"/>
    </source>
</evidence>
<evidence type="ECO:0000256" key="3">
    <source>
        <dbReference type="ARBA" id="ARBA00023002"/>
    </source>
</evidence>
<dbReference type="InterPro" id="IPR036291">
    <property type="entry name" value="NAD(P)-bd_dom_sf"/>
</dbReference>